<dbReference type="EMBL" id="CAJQZP010001468">
    <property type="protein sequence ID" value="CAG5048955.1"/>
    <property type="molecule type" value="Genomic_DNA"/>
</dbReference>
<reference evidence="2" key="1">
    <citation type="submission" date="2021-04" db="EMBL/GenBank/DDBJ databases">
        <authorList>
            <person name="Tunstrom K."/>
        </authorList>
    </citation>
    <scope>NUCLEOTIDE SEQUENCE</scope>
</reference>
<name>A0A8S3Y4C8_PARAO</name>
<dbReference type="Proteomes" id="UP000691718">
    <property type="component" value="Unassembled WGS sequence"/>
</dbReference>
<evidence type="ECO:0000313" key="2">
    <source>
        <dbReference type="EMBL" id="CAG5048955.1"/>
    </source>
</evidence>
<proteinExistence type="predicted"/>
<feature type="signal peptide" evidence="1">
    <location>
        <begin position="1"/>
        <end position="19"/>
    </location>
</feature>
<keyword evidence="3" id="KW-1185">Reference proteome</keyword>
<sequence length="257" mass="28691">MKYFAEMAVLFLSLQFVYVKPLPGINFKKHFEIEFSPTPLKSLELIFEKWSKFGKFKLFGIKHKIEKRDLNGMILPPSNIKEESQVLPLKVESVTSLPLPVQSVVVLSTVQPLVSSEKPPPDVVENVVMTPVVEPSDEVIQPVHPFSAIQGEQKVPSASTENTTTLPTSIALILPPVNQPPGFYTNILRTLNMSLDKGKDKQKASLPIPREENPNFIIRGSRFAMYFGSMLLRMLSQYLSGGRFTFANFPGQGATTL</sequence>
<evidence type="ECO:0000256" key="1">
    <source>
        <dbReference type="SAM" id="SignalP"/>
    </source>
</evidence>
<evidence type="ECO:0000313" key="3">
    <source>
        <dbReference type="Proteomes" id="UP000691718"/>
    </source>
</evidence>
<comment type="caution">
    <text evidence="2">The sequence shown here is derived from an EMBL/GenBank/DDBJ whole genome shotgun (WGS) entry which is preliminary data.</text>
</comment>
<organism evidence="2 3">
    <name type="scientific">Parnassius apollo</name>
    <name type="common">Apollo butterfly</name>
    <name type="synonym">Papilio apollo</name>
    <dbReference type="NCBI Taxonomy" id="110799"/>
    <lineage>
        <taxon>Eukaryota</taxon>
        <taxon>Metazoa</taxon>
        <taxon>Ecdysozoa</taxon>
        <taxon>Arthropoda</taxon>
        <taxon>Hexapoda</taxon>
        <taxon>Insecta</taxon>
        <taxon>Pterygota</taxon>
        <taxon>Neoptera</taxon>
        <taxon>Endopterygota</taxon>
        <taxon>Lepidoptera</taxon>
        <taxon>Glossata</taxon>
        <taxon>Ditrysia</taxon>
        <taxon>Papilionoidea</taxon>
        <taxon>Papilionidae</taxon>
        <taxon>Parnassiinae</taxon>
        <taxon>Parnassini</taxon>
        <taxon>Parnassius</taxon>
        <taxon>Parnassius</taxon>
    </lineage>
</organism>
<accession>A0A8S3Y4C8</accession>
<dbReference type="AlphaFoldDB" id="A0A8S3Y4C8"/>
<dbReference type="OrthoDB" id="7427897at2759"/>
<protein>
    <submittedName>
        <fullName evidence="2">(apollo) hypothetical protein</fullName>
    </submittedName>
</protein>
<gene>
    <name evidence="2" type="ORF">PAPOLLO_LOCUS24343</name>
</gene>
<feature type="chain" id="PRO_5035737677" evidence="1">
    <location>
        <begin position="20"/>
        <end position="257"/>
    </location>
</feature>
<keyword evidence="1" id="KW-0732">Signal</keyword>